<feature type="compositionally biased region" description="Basic and acidic residues" evidence="5">
    <location>
        <begin position="459"/>
        <end position="478"/>
    </location>
</feature>
<comment type="caution">
    <text evidence="6">The sequence shown here is derived from an EMBL/GenBank/DDBJ whole genome shotgun (WGS) entry which is preliminary data.</text>
</comment>
<evidence type="ECO:0008006" key="8">
    <source>
        <dbReference type="Google" id="ProtNLM"/>
    </source>
</evidence>
<dbReference type="PANTHER" id="PTHR13026">
    <property type="entry name" value="NNP-1 PROTEIN NOVEL NUCLEAR PROTEIN 1 NOP52"/>
    <property type="match status" value="1"/>
</dbReference>
<feature type="compositionally biased region" description="Basic and acidic residues" evidence="5">
    <location>
        <begin position="369"/>
        <end position="395"/>
    </location>
</feature>
<evidence type="ECO:0000313" key="6">
    <source>
        <dbReference type="EMBL" id="CAI0627992.1"/>
    </source>
</evidence>
<comment type="similarity">
    <text evidence="2">Belongs to the RRP1 family.</text>
</comment>
<feature type="compositionally biased region" description="Basic residues" evidence="5">
    <location>
        <begin position="533"/>
        <end position="549"/>
    </location>
</feature>
<dbReference type="InterPro" id="IPR010301">
    <property type="entry name" value="RRP1"/>
</dbReference>
<dbReference type="GO" id="GO:0006364">
    <property type="term" value="P:rRNA processing"/>
    <property type="evidence" value="ECO:0007669"/>
    <property type="project" value="UniProtKB-KW"/>
</dbReference>
<sequence>MTETQLQVGPVLIKQLAASDNRTRSRSLRALLSTWLPSQSSLSDEDMRKLWKGLFYCLWHSDKLPAQAHLIDRLASLIPTLDSTFSAHYFSVFLLTMRREWSGIDFLRLDKFYLLMRRVFRSVFLMLKKNSWDLELSNRFMGILVERTFLADDKFPGNGVNYHIASCFLDELKPFLPLGKPVVEALLAPFSSVMGKVVDKVLVGKIKGNVFDELLNMGRGLLEFKKSHPNDDCENKDVVLLGTIALTMGFSARFYELGSSAECRQGNRKVLLGLHEEFMKLEKALALSGIDISLPEVNGDGTDNNDEDDDDDEVPTLVPIDTRMKEVEGQNGGVGKKESKKSKKRSKDSSDNDGKDEKKKKKKKKNKSKKQEDGGGDGEKVPNGEKFSSDEKSTDVESDAITFDDAVIANLQKQFEKVAAEVGMDDGVGSSLELVEVKGNGHLTKKRKRTKSKNGKQSENVESKDEGDAAAKSEEKSVKKVRFSMKNNLVWKPHSPLPPESLRIPPSSTPRGSALKKGIPPGPIREMPSAANKAKKRAKSVKVGVKARRGAPPTVRRLKKRS</sequence>
<keyword evidence="7" id="KW-1185">Reference proteome</keyword>
<feature type="region of interest" description="Disordered" evidence="5">
    <location>
        <begin position="434"/>
        <end position="562"/>
    </location>
</feature>
<dbReference type="AlphaFoldDB" id="A0AAV0S883"/>
<dbReference type="Proteomes" id="UP001154282">
    <property type="component" value="Unassembled WGS sequence"/>
</dbReference>
<dbReference type="GO" id="GO:0005634">
    <property type="term" value="C:nucleus"/>
    <property type="evidence" value="ECO:0007669"/>
    <property type="project" value="UniProtKB-SubCell"/>
</dbReference>
<feature type="compositionally biased region" description="Basic residues" evidence="5">
    <location>
        <begin position="358"/>
        <end position="368"/>
    </location>
</feature>
<feature type="region of interest" description="Disordered" evidence="5">
    <location>
        <begin position="297"/>
        <end position="398"/>
    </location>
</feature>
<accession>A0AAV0S883</accession>
<organism evidence="6 7">
    <name type="scientific">Linum tenue</name>
    <dbReference type="NCBI Taxonomy" id="586396"/>
    <lineage>
        <taxon>Eukaryota</taxon>
        <taxon>Viridiplantae</taxon>
        <taxon>Streptophyta</taxon>
        <taxon>Embryophyta</taxon>
        <taxon>Tracheophyta</taxon>
        <taxon>Spermatophyta</taxon>
        <taxon>Magnoliopsida</taxon>
        <taxon>eudicotyledons</taxon>
        <taxon>Gunneridae</taxon>
        <taxon>Pentapetalae</taxon>
        <taxon>rosids</taxon>
        <taxon>fabids</taxon>
        <taxon>Malpighiales</taxon>
        <taxon>Linaceae</taxon>
        <taxon>Linum</taxon>
    </lineage>
</organism>
<evidence type="ECO:0000256" key="3">
    <source>
        <dbReference type="ARBA" id="ARBA00022552"/>
    </source>
</evidence>
<protein>
    <recommendedName>
        <fullName evidence="8">Ribosomal RNA processing protein 1 homolog</fullName>
    </recommendedName>
</protein>
<dbReference type="PANTHER" id="PTHR13026:SF0">
    <property type="entry name" value="RIBOSOMAL RNA PROCESSING 1B"/>
    <property type="match status" value="1"/>
</dbReference>
<evidence type="ECO:0000256" key="1">
    <source>
        <dbReference type="ARBA" id="ARBA00004123"/>
    </source>
</evidence>
<proteinExistence type="inferred from homology"/>
<keyword evidence="4" id="KW-0539">Nucleus</keyword>
<reference evidence="6" key="1">
    <citation type="submission" date="2022-08" db="EMBL/GenBank/DDBJ databases">
        <authorList>
            <person name="Gutierrez-Valencia J."/>
        </authorList>
    </citation>
    <scope>NUCLEOTIDE SEQUENCE</scope>
</reference>
<comment type="subcellular location">
    <subcellularLocation>
        <location evidence="1">Nucleus</location>
    </subcellularLocation>
</comment>
<keyword evidence="3" id="KW-0698">rRNA processing</keyword>
<dbReference type="GO" id="GO:0030688">
    <property type="term" value="C:preribosome, small subunit precursor"/>
    <property type="evidence" value="ECO:0007669"/>
    <property type="project" value="InterPro"/>
</dbReference>
<feature type="compositionally biased region" description="Basic and acidic residues" evidence="5">
    <location>
        <begin position="347"/>
        <end position="357"/>
    </location>
</feature>
<evidence type="ECO:0000313" key="7">
    <source>
        <dbReference type="Proteomes" id="UP001154282"/>
    </source>
</evidence>
<dbReference type="EMBL" id="CAMGYJ010000011">
    <property type="protein sequence ID" value="CAI0627992.1"/>
    <property type="molecule type" value="Genomic_DNA"/>
</dbReference>
<feature type="compositionally biased region" description="Basic residues" evidence="5">
    <location>
        <begin position="443"/>
        <end position="454"/>
    </location>
</feature>
<gene>
    <name evidence="6" type="ORF">LITE_LOCUS51491</name>
</gene>
<evidence type="ECO:0000256" key="4">
    <source>
        <dbReference type="ARBA" id="ARBA00023242"/>
    </source>
</evidence>
<name>A0AAV0S883_9ROSI</name>
<evidence type="ECO:0000256" key="2">
    <source>
        <dbReference type="ARBA" id="ARBA00006374"/>
    </source>
</evidence>
<dbReference type="Pfam" id="PF05997">
    <property type="entry name" value="Nop52"/>
    <property type="match status" value="1"/>
</dbReference>
<evidence type="ECO:0000256" key="5">
    <source>
        <dbReference type="SAM" id="MobiDB-lite"/>
    </source>
</evidence>
<feature type="compositionally biased region" description="Acidic residues" evidence="5">
    <location>
        <begin position="303"/>
        <end position="314"/>
    </location>
</feature>